<dbReference type="Proteomes" id="UP000031620">
    <property type="component" value="Chromosome"/>
</dbReference>
<dbReference type="SUPFAM" id="SSF56300">
    <property type="entry name" value="Metallo-dependent phosphatases"/>
    <property type="match status" value="1"/>
</dbReference>
<reference evidence="6 7" key="1">
    <citation type="submission" date="2014-11" db="EMBL/GenBank/DDBJ databases">
        <title>Complete genome sequence and analysis of Lactobacillus hokkaidonensis LOOC260T.</title>
        <authorList>
            <person name="Tanizawa Y."/>
            <person name="Tohno M."/>
            <person name="Kaminuma E."/>
            <person name="Nakamura Y."/>
            <person name="Arita M."/>
        </authorList>
    </citation>
    <scope>NUCLEOTIDE SEQUENCE [LARGE SCALE GENOMIC DNA]</scope>
    <source>
        <strain evidence="6 7">LOOC260</strain>
    </source>
</reference>
<dbReference type="KEGG" id="lho:LOOC260_104210"/>
<evidence type="ECO:0000313" key="7">
    <source>
        <dbReference type="Proteomes" id="UP000031620"/>
    </source>
</evidence>
<dbReference type="AlphaFoldDB" id="A0A0A1GVU9"/>
<dbReference type="NCBIfam" id="TIGR03729">
    <property type="entry name" value="acc_ester"/>
    <property type="match status" value="1"/>
</dbReference>
<keyword evidence="1" id="KW-0479">Metal-binding</keyword>
<feature type="domain" description="Calcineurin-like phosphoesterase" evidence="5">
    <location>
        <begin position="3"/>
        <end position="227"/>
    </location>
</feature>
<keyword evidence="2" id="KW-0378">Hydrolase</keyword>
<dbReference type="InterPro" id="IPR029052">
    <property type="entry name" value="Metallo-depent_PP-like"/>
</dbReference>
<dbReference type="GO" id="GO:0046872">
    <property type="term" value="F:metal ion binding"/>
    <property type="evidence" value="ECO:0007669"/>
    <property type="project" value="UniProtKB-KW"/>
</dbReference>
<protein>
    <submittedName>
        <fullName evidence="6">Phosphoesterase</fullName>
    </submittedName>
</protein>
<evidence type="ECO:0000256" key="1">
    <source>
        <dbReference type="ARBA" id="ARBA00022723"/>
    </source>
</evidence>
<dbReference type="EMBL" id="AP014680">
    <property type="protein sequence ID" value="BAP84988.1"/>
    <property type="molecule type" value="Genomic_DNA"/>
</dbReference>
<dbReference type="STRING" id="1291742.LOOC260_104210"/>
<dbReference type="InterPro" id="IPR022302">
    <property type="entry name" value="Phosphoesterase_putative"/>
</dbReference>
<sequence>MVKIAMSSDNHFDINRINSEEMLVQQAKYLITKQVDYYLIAGDLFNDFRQSKNYVEQLAKVLKGKTKIRFIAGNHDMLRGISYNELESLKQPNYLHNRIEDVAGTQWRLIGNNGWYDYSLSNQNATVAEFAHWKNAYWIDQTIVQPSGDIERMQTVLQQVEVQLKQAQEDHKKVLFMTHFVPKRKFIIDAPDKRMWNMSNGMLGSVKMGELLENYNVAHVLFGHLHIHPDPLRINQTTYYNQAVGYRNKHTNEWLESNFYDQWRRRLKIISLE</sequence>
<proteinExistence type="inferred from homology"/>
<keyword evidence="3" id="KW-0408">Iron</keyword>
<evidence type="ECO:0000256" key="2">
    <source>
        <dbReference type="ARBA" id="ARBA00022801"/>
    </source>
</evidence>
<dbReference type="RefSeq" id="WP_041092611.1">
    <property type="nucleotide sequence ID" value="NZ_AP014680.1"/>
</dbReference>
<evidence type="ECO:0000259" key="5">
    <source>
        <dbReference type="Pfam" id="PF00149"/>
    </source>
</evidence>
<dbReference type="Pfam" id="PF00149">
    <property type="entry name" value="Metallophos"/>
    <property type="match status" value="1"/>
</dbReference>
<name>A0A0A1GVU9_9LACO</name>
<gene>
    <name evidence="6" type="ORF">LOOC260_104210</name>
</gene>
<dbReference type="HOGENOM" id="CLU_077420_1_1_9"/>
<organism evidence="6 7">
    <name type="scientific">Paucilactobacillus hokkaidonensis JCM 18461</name>
    <dbReference type="NCBI Taxonomy" id="1291742"/>
    <lineage>
        <taxon>Bacteria</taxon>
        <taxon>Bacillati</taxon>
        <taxon>Bacillota</taxon>
        <taxon>Bacilli</taxon>
        <taxon>Lactobacillales</taxon>
        <taxon>Lactobacillaceae</taxon>
        <taxon>Paucilactobacillus</taxon>
    </lineage>
</organism>
<dbReference type="InterPro" id="IPR050884">
    <property type="entry name" value="CNP_phosphodiesterase-III"/>
</dbReference>
<accession>A0A0A1GVU9</accession>
<dbReference type="GO" id="GO:0016787">
    <property type="term" value="F:hydrolase activity"/>
    <property type="evidence" value="ECO:0007669"/>
    <property type="project" value="UniProtKB-KW"/>
</dbReference>
<evidence type="ECO:0000256" key="3">
    <source>
        <dbReference type="ARBA" id="ARBA00023004"/>
    </source>
</evidence>
<dbReference type="InterPro" id="IPR004843">
    <property type="entry name" value="Calcineurin-like_PHP"/>
</dbReference>
<evidence type="ECO:0000313" key="6">
    <source>
        <dbReference type="EMBL" id="BAP84988.1"/>
    </source>
</evidence>
<comment type="similarity">
    <text evidence="4">Belongs to the cyclic nucleotide phosphodiesterase class-III family.</text>
</comment>
<dbReference type="PANTHER" id="PTHR42988">
    <property type="entry name" value="PHOSPHOHYDROLASE"/>
    <property type="match status" value="1"/>
</dbReference>
<dbReference type="PANTHER" id="PTHR42988:SF2">
    <property type="entry name" value="CYCLIC NUCLEOTIDE PHOSPHODIESTERASE CBUA0032-RELATED"/>
    <property type="match status" value="1"/>
</dbReference>
<evidence type="ECO:0000256" key="4">
    <source>
        <dbReference type="ARBA" id="ARBA00025742"/>
    </source>
</evidence>
<dbReference type="Gene3D" id="3.60.21.10">
    <property type="match status" value="1"/>
</dbReference>